<evidence type="ECO:0000256" key="1">
    <source>
        <dbReference type="SAM" id="MobiDB-lite"/>
    </source>
</evidence>
<dbReference type="InterPro" id="IPR032135">
    <property type="entry name" value="DUF4817"/>
</dbReference>
<accession>A0ABD1EVT3</accession>
<sequence length="72" mass="8167">MKEYVDMLKILGAYNDNATAAARAYAEKFPNRRHPDAKAIRRVEVRLLETGNLNPRKNKGGRNPTLNVAEEE</sequence>
<evidence type="ECO:0000259" key="2">
    <source>
        <dbReference type="Pfam" id="PF16087"/>
    </source>
</evidence>
<protein>
    <recommendedName>
        <fullName evidence="2">DUF4817 domain-containing protein</fullName>
    </recommendedName>
</protein>
<comment type="caution">
    <text evidence="3">The sequence shown here is derived from an EMBL/GenBank/DDBJ whole genome shotgun (WGS) entry which is preliminary data.</text>
</comment>
<feature type="region of interest" description="Disordered" evidence="1">
    <location>
        <begin position="51"/>
        <end position="72"/>
    </location>
</feature>
<dbReference type="EMBL" id="JBDJPC010000004">
    <property type="protein sequence ID" value="KAL1505150.1"/>
    <property type="molecule type" value="Genomic_DNA"/>
</dbReference>
<dbReference type="Pfam" id="PF16087">
    <property type="entry name" value="DUF4817"/>
    <property type="match status" value="1"/>
</dbReference>
<reference evidence="3 4" key="1">
    <citation type="submission" date="2024-05" db="EMBL/GenBank/DDBJ databases">
        <title>Genetic variation in Jamaican populations of the coffee berry borer (Hypothenemus hampei).</title>
        <authorList>
            <person name="Errbii M."/>
            <person name="Myrie A."/>
        </authorList>
    </citation>
    <scope>NUCLEOTIDE SEQUENCE [LARGE SCALE GENOMIC DNA]</scope>
    <source>
        <strain evidence="3">JA-Hopewell-2020-01-JO</strain>
        <tissue evidence="3">Whole body</tissue>
    </source>
</reference>
<evidence type="ECO:0000313" key="3">
    <source>
        <dbReference type="EMBL" id="KAL1505150.1"/>
    </source>
</evidence>
<dbReference type="Proteomes" id="UP001566132">
    <property type="component" value="Unassembled WGS sequence"/>
</dbReference>
<name>A0ABD1EVT3_HYPHA</name>
<gene>
    <name evidence="3" type="ORF">ABEB36_004773</name>
</gene>
<proteinExistence type="predicted"/>
<feature type="domain" description="DUF4817" evidence="2">
    <location>
        <begin position="2"/>
        <end position="53"/>
    </location>
</feature>
<keyword evidence="4" id="KW-1185">Reference proteome</keyword>
<evidence type="ECO:0000313" key="4">
    <source>
        <dbReference type="Proteomes" id="UP001566132"/>
    </source>
</evidence>
<organism evidence="3 4">
    <name type="scientific">Hypothenemus hampei</name>
    <name type="common">Coffee berry borer</name>
    <dbReference type="NCBI Taxonomy" id="57062"/>
    <lineage>
        <taxon>Eukaryota</taxon>
        <taxon>Metazoa</taxon>
        <taxon>Ecdysozoa</taxon>
        <taxon>Arthropoda</taxon>
        <taxon>Hexapoda</taxon>
        <taxon>Insecta</taxon>
        <taxon>Pterygota</taxon>
        <taxon>Neoptera</taxon>
        <taxon>Endopterygota</taxon>
        <taxon>Coleoptera</taxon>
        <taxon>Polyphaga</taxon>
        <taxon>Cucujiformia</taxon>
        <taxon>Curculionidae</taxon>
        <taxon>Scolytinae</taxon>
        <taxon>Hypothenemus</taxon>
    </lineage>
</organism>
<dbReference type="AlphaFoldDB" id="A0ABD1EVT3"/>